<accession>A0A0A8H0J9</accession>
<dbReference type="HOGENOM" id="CLU_808183_0_0_7"/>
<dbReference type="KEGG" id="cis:CINS_0734"/>
<dbReference type="STRING" id="1031564.CINS_0734"/>
<dbReference type="Proteomes" id="UP000031163">
    <property type="component" value="Chromosome"/>
</dbReference>
<organism evidence="2 3">
    <name type="scientific">Campylobacter insulaenigrae NCTC 12927</name>
    <dbReference type="NCBI Taxonomy" id="1031564"/>
    <lineage>
        <taxon>Bacteria</taxon>
        <taxon>Pseudomonadati</taxon>
        <taxon>Campylobacterota</taxon>
        <taxon>Epsilonproteobacteria</taxon>
        <taxon>Campylobacterales</taxon>
        <taxon>Campylobacteraceae</taxon>
        <taxon>Campylobacter</taxon>
    </lineage>
</organism>
<keyword evidence="1" id="KW-0472">Membrane</keyword>
<dbReference type="EMBL" id="CP007770">
    <property type="protein sequence ID" value="AJC87703.1"/>
    <property type="molecule type" value="Genomic_DNA"/>
</dbReference>
<keyword evidence="1" id="KW-0812">Transmembrane</keyword>
<keyword evidence="1" id="KW-1133">Transmembrane helix</keyword>
<protein>
    <submittedName>
        <fullName evidence="2">Uncharacterized protein</fullName>
    </submittedName>
</protein>
<feature type="transmembrane region" description="Helical" evidence="1">
    <location>
        <begin position="195"/>
        <end position="217"/>
    </location>
</feature>
<sequence length="343" mass="41704">MNKVLKKYYMMNKSPKTKTFLSYEKLLYVKFQEKIKEDEILTKSFNELGIFDDFSYKLVYFYEDNATHIFLAKFDDILKDYSFIIPEPLIFIAYVKKYRIKGKNLFLVYKEKYVILVEYQDDRFQFCQTIPLIKLDLNFKEKLKISYENVIEIDGINFTCDQNMNLYKDLLDINVDFKLNLSSNKKFKLKECLSFKFLIALISGSFIAFLIILFVLIKNYFIQKEIVKMEILISEQKQSFNFIKEKEKQRDKISQEYDEILQKINTLKIFYNDTVCYKHLYNFIKVLNLHNIFIESLEIEKNKFVIEISRDYEFYDDYKKYNFILKNKEIYDDKVKLFFEINL</sequence>
<evidence type="ECO:0000313" key="3">
    <source>
        <dbReference type="Proteomes" id="UP000031163"/>
    </source>
</evidence>
<evidence type="ECO:0000313" key="2">
    <source>
        <dbReference type="EMBL" id="AJC87703.1"/>
    </source>
</evidence>
<evidence type="ECO:0000256" key="1">
    <source>
        <dbReference type="SAM" id="Phobius"/>
    </source>
</evidence>
<name>A0A0A8H0J9_9BACT</name>
<reference evidence="2 3" key="1">
    <citation type="journal article" date="2014" name="Genome Biol. Evol.">
        <title>Comparative Genomics of the Campylobacter lari Group.</title>
        <authorList>
            <person name="Miller W.G."/>
            <person name="Yee E."/>
            <person name="Chapman M.H."/>
            <person name="Smith T.P."/>
            <person name="Bono J.L."/>
            <person name="Huynh S."/>
            <person name="Parker C.T."/>
            <person name="Vandamme P."/>
            <person name="Luong K."/>
            <person name="Korlach J."/>
        </authorList>
    </citation>
    <scope>NUCLEOTIDE SEQUENCE [LARGE SCALE GENOMIC DNA]</scope>
    <source>
        <strain evidence="2 3">NCTC 12927</strain>
    </source>
</reference>
<proteinExistence type="predicted"/>
<dbReference type="AlphaFoldDB" id="A0A0A8H0J9"/>
<gene>
    <name evidence="2" type="ORF">CINS_0734</name>
</gene>